<name>A0A6J6SIC9_9ZZZZ</name>
<reference evidence="1" key="1">
    <citation type="submission" date="2020-05" db="EMBL/GenBank/DDBJ databases">
        <authorList>
            <person name="Chiriac C."/>
            <person name="Salcher M."/>
            <person name="Ghai R."/>
            <person name="Kavagutti S V."/>
        </authorList>
    </citation>
    <scope>NUCLEOTIDE SEQUENCE</scope>
</reference>
<evidence type="ECO:0000313" key="1">
    <source>
        <dbReference type="EMBL" id="CAB4734600.1"/>
    </source>
</evidence>
<accession>A0A6J6SIC9</accession>
<organism evidence="1">
    <name type="scientific">freshwater metagenome</name>
    <dbReference type="NCBI Taxonomy" id="449393"/>
    <lineage>
        <taxon>unclassified sequences</taxon>
        <taxon>metagenomes</taxon>
        <taxon>ecological metagenomes</taxon>
    </lineage>
</organism>
<dbReference type="EMBL" id="CAEZYV010000044">
    <property type="protein sequence ID" value="CAB4734600.1"/>
    <property type="molecule type" value="Genomic_DNA"/>
</dbReference>
<protein>
    <submittedName>
        <fullName evidence="1">Unannotated protein</fullName>
    </submittedName>
</protein>
<dbReference type="AlphaFoldDB" id="A0A6J6SIC9"/>
<proteinExistence type="predicted"/>
<gene>
    <name evidence="1" type="ORF">UFOPK2788_00414</name>
</gene>
<sequence>MDQIGTVATSKPARPELIFCSAAVIKIQGPTISPSAYGITYRQALIAGIKDPRFIAIGIKIAAPIATREKTITGGESSSTATLINK</sequence>